<reference evidence="6 7" key="1">
    <citation type="submission" date="2019-05" db="EMBL/GenBank/DDBJ databases">
        <title>Emergence of the Ug99 lineage of the wheat stem rust pathogen through somatic hybridization.</title>
        <authorList>
            <person name="Li F."/>
            <person name="Upadhyaya N.M."/>
            <person name="Sperschneider J."/>
            <person name="Matny O."/>
            <person name="Nguyen-Phuc H."/>
            <person name="Mago R."/>
            <person name="Raley C."/>
            <person name="Miller M.E."/>
            <person name="Silverstein K.A.T."/>
            <person name="Henningsen E."/>
            <person name="Hirsch C.D."/>
            <person name="Visser B."/>
            <person name="Pretorius Z.A."/>
            <person name="Steffenson B.J."/>
            <person name="Schwessinger B."/>
            <person name="Dodds P.N."/>
            <person name="Figueroa M."/>
        </authorList>
    </citation>
    <scope>NUCLEOTIDE SEQUENCE [LARGE SCALE GENOMIC DNA]</scope>
    <source>
        <strain evidence="2">21-0</strain>
        <strain evidence="5 7">Ug99</strain>
    </source>
</reference>
<gene>
    <name evidence="3" type="ORF">PGT21_011149</name>
    <name evidence="2" type="ORF">PGT21_011452</name>
    <name evidence="5" type="ORF">PGTUg99_001342</name>
    <name evidence="4" type="ORF">PGTUg99_002422</name>
</gene>
<name>A0A5B0RRU2_PUCGR</name>
<evidence type="ECO:0000313" key="3">
    <source>
        <dbReference type="EMBL" id="KAA1114492.1"/>
    </source>
</evidence>
<evidence type="ECO:0000313" key="4">
    <source>
        <dbReference type="EMBL" id="KAA1124971.1"/>
    </source>
</evidence>
<evidence type="ECO:0000313" key="2">
    <source>
        <dbReference type="EMBL" id="KAA1105547.1"/>
    </source>
</evidence>
<keyword evidence="6" id="KW-1185">Reference proteome</keyword>
<dbReference type="EMBL" id="VSWC01000040">
    <property type="protein sequence ID" value="KAA1105547.1"/>
    <property type="molecule type" value="Genomic_DNA"/>
</dbReference>
<organism evidence="5 7">
    <name type="scientific">Puccinia graminis f. sp. tritici</name>
    <dbReference type="NCBI Taxonomy" id="56615"/>
    <lineage>
        <taxon>Eukaryota</taxon>
        <taxon>Fungi</taxon>
        <taxon>Dikarya</taxon>
        <taxon>Basidiomycota</taxon>
        <taxon>Pucciniomycotina</taxon>
        <taxon>Pucciniomycetes</taxon>
        <taxon>Pucciniales</taxon>
        <taxon>Pucciniaceae</taxon>
        <taxon>Puccinia</taxon>
    </lineage>
</organism>
<evidence type="ECO:0000313" key="5">
    <source>
        <dbReference type="EMBL" id="KAA1127745.1"/>
    </source>
</evidence>
<dbReference type="Proteomes" id="UP000324748">
    <property type="component" value="Unassembled WGS sequence"/>
</dbReference>
<dbReference type="AlphaFoldDB" id="A0A5B0RRU2"/>
<dbReference type="EMBL" id="VSWC01000014">
    <property type="protein sequence ID" value="KAA1114492.1"/>
    <property type="molecule type" value="Genomic_DNA"/>
</dbReference>
<evidence type="ECO:0000256" key="1">
    <source>
        <dbReference type="SAM" id="MobiDB-lite"/>
    </source>
</evidence>
<comment type="caution">
    <text evidence="5">The sequence shown here is derived from an EMBL/GenBank/DDBJ whole genome shotgun (WGS) entry which is preliminary data.</text>
</comment>
<feature type="region of interest" description="Disordered" evidence="1">
    <location>
        <begin position="1"/>
        <end position="34"/>
    </location>
</feature>
<dbReference type="EMBL" id="VDEP01000151">
    <property type="protein sequence ID" value="KAA1127745.1"/>
    <property type="molecule type" value="Genomic_DNA"/>
</dbReference>
<protein>
    <submittedName>
        <fullName evidence="5">Uncharacterized protein</fullName>
    </submittedName>
</protein>
<dbReference type="Proteomes" id="UP000325313">
    <property type="component" value="Unassembled WGS sequence"/>
</dbReference>
<dbReference type="EMBL" id="VDEP01000196">
    <property type="protein sequence ID" value="KAA1124971.1"/>
    <property type="molecule type" value="Genomic_DNA"/>
</dbReference>
<evidence type="ECO:0000313" key="6">
    <source>
        <dbReference type="Proteomes" id="UP000324748"/>
    </source>
</evidence>
<accession>A0A5B0RRU2</accession>
<sequence>MECVRPGTASSLPAPASAGVHGGFSVESYSDSQREEVAPCTRVSPFRSVSF</sequence>
<proteinExistence type="predicted"/>
<evidence type="ECO:0000313" key="7">
    <source>
        <dbReference type="Proteomes" id="UP000325313"/>
    </source>
</evidence>